<protein>
    <submittedName>
        <fullName evidence="1">Uncharacterized protein</fullName>
    </submittedName>
</protein>
<comment type="caution">
    <text evidence="1">The sequence shown here is derived from an EMBL/GenBank/DDBJ whole genome shotgun (WGS) entry which is preliminary data.</text>
</comment>
<evidence type="ECO:0000313" key="2">
    <source>
        <dbReference type="Proteomes" id="UP000252519"/>
    </source>
</evidence>
<accession>A0A368FVP7</accession>
<dbReference type="EMBL" id="JOJR01000650">
    <property type="protein sequence ID" value="RCN35548.1"/>
    <property type="molecule type" value="Genomic_DNA"/>
</dbReference>
<name>A0A368FVP7_ANCCA</name>
<proteinExistence type="predicted"/>
<dbReference type="Proteomes" id="UP000252519">
    <property type="component" value="Unassembled WGS sequence"/>
</dbReference>
<organism evidence="1 2">
    <name type="scientific">Ancylostoma caninum</name>
    <name type="common">Dog hookworm</name>
    <dbReference type="NCBI Taxonomy" id="29170"/>
    <lineage>
        <taxon>Eukaryota</taxon>
        <taxon>Metazoa</taxon>
        <taxon>Ecdysozoa</taxon>
        <taxon>Nematoda</taxon>
        <taxon>Chromadorea</taxon>
        <taxon>Rhabditida</taxon>
        <taxon>Rhabditina</taxon>
        <taxon>Rhabditomorpha</taxon>
        <taxon>Strongyloidea</taxon>
        <taxon>Ancylostomatidae</taxon>
        <taxon>Ancylostomatinae</taxon>
        <taxon>Ancylostoma</taxon>
    </lineage>
</organism>
<keyword evidence="2" id="KW-1185">Reference proteome</keyword>
<evidence type="ECO:0000313" key="1">
    <source>
        <dbReference type="EMBL" id="RCN35548.1"/>
    </source>
</evidence>
<sequence>METKSKHELRPVNAPMISSARASAAAAAPPPAMARKLETGSFARRRVGFPFLFINFDGCDLIAWICARVFLHVLQRLRV</sequence>
<dbReference type="AlphaFoldDB" id="A0A368FVP7"/>
<gene>
    <name evidence="1" type="ORF">ANCCAN_18587</name>
</gene>
<reference evidence="1 2" key="1">
    <citation type="submission" date="2014-10" db="EMBL/GenBank/DDBJ databases">
        <title>Draft genome of the hookworm Ancylostoma caninum.</title>
        <authorList>
            <person name="Mitreva M."/>
        </authorList>
    </citation>
    <scope>NUCLEOTIDE SEQUENCE [LARGE SCALE GENOMIC DNA]</scope>
    <source>
        <strain evidence="1 2">Baltimore</strain>
    </source>
</reference>